<evidence type="ECO:0000256" key="1">
    <source>
        <dbReference type="ARBA" id="ARBA00001947"/>
    </source>
</evidence>
<dbReference type="InterPro" id="IPR003785">
    <property type="entry name" value="Creatininase/forma_Hydrolase"/>
</dbReference>
<dbReference type="PANTHER" id="PTHR35005:SF1">
    <property type="entry name" value="2-AMINO-5-FORMYLAMINO-6-RIBOSYLAMINOPYRIMIDIN-4(3H)-ONE 5'-MONOPHOSPHATE DEFORMYLASE"/>
    <property type="match status" value="1"/>
</dbReference>
<reference evidence="5" key="1">
    <citation type="submission" date="2011-09" db="EMBL/GenBank/DDBJ databases">
        <title>Complete sequence of Halovivax ruber XH-70.</title>
        <authorList>
            <consortium name="US DOE Joint Genome Institute"/>
            <person name="Lucas S."/>
            <person name="Han J."/>
            <person name="Lapidus A."/>
            <person name="Cheng J.-F."/>
            <person name="Goodwin L."/>
            <person name="Pitluck S."/>
            <person name="Peters L."/>
            <person name="Mikhailova N."/>
            <person name="Davenport K."/>
            <person name="Detter J.C."/>
            <person name="Han C."/>
            <person name="Tapia R."/>
            <person name="Land M."/>
            <person name="Hauser L."/>
            <person name="Kyrpides N."/>
            <person name="Ivanova N."/>
            <person name="Pagani I."/>
            <person name="Sproer C."/>
            <person name="Anderson I."/>
            <person name="Woyke T."/>
        </authorList>
    </citation>
    <scope>NUCLEOTIDE SEQUENCE</scope>
    <source>
        <strain evidence="5">XH-70</strain>
    </source>
</reference>
<protein>
    <submittedName>
        <fullName evidence="5">Uncharacterized protein, putative amidase</fullName>
    </submittedName>
</protein>
<dbReference type="eggNOG" id="arCOG04536">
    <property type="taxonomic scope" value="Archaea"/>
</dbReference>
<keyword evidence="3" id="KW-0378">Hydrolase</keyword>
<dbReference type="InterPro" id="IPR024087">
    <property type="entry name" value="Creatininase-like_sf"/>
</dbReference>
<dbReference type="GO" id="GO:0009231">
    <property type="term" value="P:riboflavin biosynthetic process"/>
    <property type="evidence" value="ECO:0007669"/>
    <property type="project" value="TreeGrafter"/>
</dbReference>
<dbReference type="GO" id="GO:0016811">
    <property type="term" value="F:hydrolase activity, acting on carbon-nitrogen (but not peptide) bonds, in linear amides"/>
    <property type="evidence" value="ECO:0007669"/>
    <property type="project" value="TreeGrafter"/>
</dbReference>
<dbReference type="Pfam" id="PF02633">
    <property type="entry name" value="Creatininase"/>
    <property type="match status" value="1"/>
</dbReference>
<evidence type="ECO:0000313" key="6">
    <source>
        <dbReference type="Proteomes" id="UP000010846"/>
    </source>
</evidence>
<dbReference type="PANTHER" id="PTHR35005">
    <property type="entry name" value="3-DEHYDRO-SCYLLO-INOSOSE HYDROLASE"/>
    <property type="match status" value="1"/>
</dbReference>
<proteinExistence type="predicted"/>
<dbReference type="EMBL" id="CP003050">
    <property type="protein sequence ID" value="AGB15005.1"/>
    <property type="molecule type" value="Genomic_DNA"/>
</dbReference>
<accession>L0I645</accession>
<organism evidence="5 6">
    <name type="scientific">Halovivax ruber (strain DSM 18193 / JCM 13892 / XH-70)</name>
    <dbReference type="NCBI Taxonomy" id="797302"/>
    <lineage>
        <taxon>Archaea</taxon>
        <taxon>Methanobacteriati</taxon>
        <taxon>Methanobacteriota</taxon>
        <taxon>Stenosarchaea group</taxon>
        <taxon>Halobacteria</taxon>
        <taxon>Halobacteriales</taxon>
        <taxon>Natrialbaceae</taxon>
        <taxon>Halovivax</taxon>
    </lineage>
</organism>
<keyword evidence="4" id="KW-0862">Zinc</keyword>
<sequence length="275" mass="30429">MDLALNPAEAGRPLVTEALQSSMHLPDVTWPEVAAYDESIALVPLGSTEQHGPHLPEGTDHMIARGLSREAAERTGYLCTPTITVGVSDHHRQFSGTMWVEPPVFRDYVESLTRNLTAHGIDRVIYVNAHGGNVQHLQEVSKRLHKDGTAYAIEWMWDESIPELVDELFETNGPHAGPKETSMVAYLEDLVREDELEAAYEGGMVPVDRETFTRNGARVFHDSIENSANGSFGDPRDASAEKGAQLFEAATDQLVELADWLVDRPKDDLLPAEYV</sequence>
<name>L0I645_HALRX</name>
<dbReference type="Proteomes" id="UP000010846">
    <property type="component" value="Chromosome"/>
</dbReference>
<gene>
    <name evidence="5" type="ordered locus">Halru_0361</name>
</gene>
<keyword evidence="2" id="KW-0479">Metal-binding</keyword>
<dbReference type="SUPFAM" id="SSF102215">
    <property type="entry name" value="Creatininase"/>
    <property type="match status" value="1"/>
</dbReference>
<dbReference type="GO" id="GO:0046872">
    <property type="term" value="F:metal ion binding"/>
    <property type="evidence" value="ECO:0007669"/>
    <property type="project" value="UniProtKB-KW"/>
</dbReference>
<dbReference type="KEGG" id="hru:Halru_0361"/>
<dbReference type="STRING" id="797302.Halru_0361"/>
<dbReference type="HOGENOM" id="CLU_055029_2_1_2"/>
<dbReference type="Gene3D" id="3.40.50.10310">
    <property type="entry name" value="Creatininase"/>
    <property type="match status" value="1"/>
</dbReference>
<evidence type="ECO:0000256" key="2">
    <source>
        <dbReference type="ARBA" id="ARBA00022723"/>
    </source>
</evidence>
<dbReference type="AlphaFoldDB" id="L0I645"/>
<evidence type="ECO:0000256" key="4">
    <source>
        <dbReference type="ARBA" id="ARBA00022833"/>
    </source>
</evidence>
<comment type="cofactor">
    <cofactor evidence="1">
        <name>Zn(2+)</name>
        <dbReference type="ChEBI" id="CHEBI:29105"/>
    </cofactor>
</comment>
<evidence type="ECO:0000256" key="3">
    <source>
        <dbReference type="ARBA" id="ARBA00022801"/>
    </source>
</evidence>
<evidence type="ECO:0000313" key="5">
    <source>
        <dbReference type="EMBL" id="AGB15005.1"/>
    </source>
</evidence>
<keyword evidence="6" id="KW-1185">Reference proteome</keyword>